<accession>A0A7G1NHP4</accession>
<name>A0A7G1NHP4_9ACTN</name>
<proteinExistence type="predicted"/>
<dbReference type="AlphaFoldDB" id="A0A7G1NHP4"/>
<dbReference type="EMBL" id="AP023439">
    <property type="protein sequence ID" value="BCL20595.1"/>
    <property type="molecule type" value="Genomic_DNA"/>
</dbReference>
<sequence>MHLHQLGQRDATEAALGAENSQLVVDLHSLAMTHWAHGKNVVETQQFVKEQQQLRQMSEHQRHKEGVQP</sequence>
<evidence type="ECO:0000313" key="1">
    <source>
        <dbReference type="EMBL" id="BCL20595.1"/>
    </source>
</evidence>
<reference evidence="1 2" key="1">
    <citation type="journal article" date="2014" name="Int. J. Syst. Evol. Microbiol.">
        <title>Complete genome sequence of Corynebacterium casei LMG S-19264T (=DSM 44701T), isolated from a smear-ripened cheese.</title>
        <authorList>
            <consortium name="US DOE Joint Genome Institute (JGI-PGF)"/>
            <person name="Walter F."/>
            <person name="Albersmeier A."/>
            <person name="Kalinowski J."/>
            <person name="Ruckert C."/>
        </authorList>
    </citation>
    <scope>NUCLEOTIDE SEQUENCE [LARGE SCALE GENOMIC DNA]</scope>
    <source>
        <strain evidence="1 2">JCM 4255</strain>
    </source>
</reference>
<dbReference type="KEGG" id="stui:GCM10017668_24380"/>
<organism evidence="1 2">
    <name type="scientific">Streptomyces tuirus</name>
    <dbReference type="NCBI Taxonomy" id="68278"/>
    <lineage>
        <taxon>Bacteria</taxon>
        <taxon>Bacillati</taxon>
        <taxon>Actinomycetota</taxon>
        <taxon>Actinomycetes</taxon>
        <taxon>Kitasatosporales</taxon>
        <taxon>Streptomycetaceae</taxon>
        <taxon>Streptomyces</taxon>
    </lineage>
</organism>
<protein>
    <submittedName>
        <fullName evidence="1">Uncharacterized protein</fullName>
    </submittedName>
</protein>
<gene>
    <name evidence="1" type="ORF">GCM10017668_24380</name>
</gene>
<evidence type="ECO:0000313" key="2">
    <source>
        <dbReference type="Proteomes" id="UP000516373"/>
    </source>
</evidence>
<dbReference type="Proteomes" id="UP000516373">
    <property type="component" value="Chromosome"/>
</dbReference>